<accession>A0A919BQX4</accession>
<dbReference type="EMBL" id="BNCK01000014">
    <property type="protein sequence ID" value="GHG07153.1"/>
    <property type="molecule type" value="Genomic_DNA"/>
</dbReference>
<evidence type="ECO:0000313" key="1">
    <source>
        <dbReference type="EMBL" id="GHG07153.1"/>
    </source>
</evidence>
<organism evidence="1 2">
    <name type="scientific">Thalassotalea marina</name>
    <dbReference type="NCBI Taxonomy" id="1673741"/>
    <lineage>
        <taxon>Bacteria</taxon>
        <taxon>Pseudomonadati</taxon>
        <taxon>Pseudomonadota</taxon>
        <taxon>Gammaproteobacteria</taxon>
        <taxon>Alteromonadales</taxon>
        <taxon>Colwelliaceae</taxon>
        <taxon>Thalassotalea</taxon>
    </lineage>
</organism>
<reference evidence="1" key="1">
    <citation type="journal article" date="2014" name="Int. J. Syst. Evol. Microbiol.">
        <title>Complete genome sequence of Corynebacterium casei LMG S-19264T (=DSM 44701T), isolated from a smear-ripened cheese.</title>
        <authorList>
            <consortium name="US DOE Joint Genome Institute (JGI-PGF)"/>
            <person name="Walter F."/>
            <person name="Albersmeier A."/>
            <person name="Kalinowski J."/>
            <person name="Ruckert C."/>
        </authorList>
    </citation>
    <scope>NUCLEOTIDE SEQUENCE</scope>
    <source>
        <strain evidence="1">KCTC 42731</strain>
    </source>
</reference>
<gene>
    <name evidence="1" type="ORF">GCM10017161_41060</name>
</gene>
<evidence type="ECO:0000313" key="2">
    <source>
        <dbReference type="Proteomes" id="UP000623842"/>
    </source>
</evidence>
<comment type="caution">
    <text evidence="1">The sequence shown here is derived from an EMBL/GenBank/DDBJ whole genome shotgun (WGS) entry which is preliminary data.</text>
</comment>
<dbReference type="Proteomes" id="UP000623842">
    <property type="component" value="Unassembled WGS sequence"/>
</dbReference>
<proteinExistence type="predicted"/>
<keyword evidence="2" id="KW-1185">Reference proteome</keyword>
<protein>
    <submittedName>
        <fullName evidence="1">Uncharacterized protein</fullName>
    </submittedName>
</protein>
<name>A0A919BQX4_9GAMM</name>
<reference evidence="1" key="2">
    <citation type="submission" date="2020-09" db="EMBL/GenBank/DDBJ databases">
        <authorList>
            <person name="Sun Q."/>
            <person name="Kim S."/>
        </authorList>
    </citation>
    <scope>NUCLEOTIDE SEQUENCE</scope>
    <source>
        <strain evidence="1">KCTC 42731</strain>
    </source>
</reference>
<dbReference type="AlphaFoldDB" id="A0A919BQX4"/>
<sequence>MVYENTIQKLDVVIFCNIKVGQNGIDMAAVDTRNKIKIETDCKRILGVLKRRHNIKTESQAVNMAIRLAGVQIHLADVNETNELLHVLSESMGLLPEQFAELKGLDNKNEKILIRIFAHLRRLALHIEQEKGVKLIERAELDFKQHFLNKSNSENSHG</sequence>